<feature type="compositionally biased region" description="Basic and acidic residues" evidence="2">
    <location>
        <begin position="1"/>
        <end position="18"/>
    </location>
</feature>
<dbReference type="OrthoDB" id="382651at2157"/>
<dbReference type="Proteomes" id="UP000292580">
    <property type="component" value="Unassembled WGS sequence"/>
</dbReference>
<dbReference type="AlphaFoldDB" id="A0A483CL00"/>
<evidence type="ECO:0000256" key="2">
    <source>
        <dbReference type="SAM" id="MobiDB-lite"/>
    </source>
</evidence>
<feature type="region of interest" description="Disordered" evidence="2">
    <location>
        <begin position="1"/>
        <end position="21"/>
    </location>
</feature>
<name>A0A483CL00_9EURY</name>
<protein>
    <submittedName>
        <fullName evidence="3">Uncharacterized protein</fullName>
    </submittedName>
</protein>
<evidence type="ECO:0000313" key="4">
    <source>
        <dbReference type="Proteomes" id="UP000292580"/>
    </source>
</evidence>
<dbReference type="RefSeq" id="WP_130647402.1">
    <property type="nucleotide sequence ID" value="NZ_PGCL01000004.1"/>
</dbReference>
<evidence type="ECO:0000313" key="3">
    <source>
        <dbReference type="EMBL" id="TAJ43628.1"/>
    </source>
</evidence>
<proteinExistence type="predicted"/>
<keyword evidence="1" id="KW-0175">Coiled coil</keyword>
<reference evidence="3 4" key="1">
    <citation type="submission" date="2017-11" db="EMBL/GenBank/DDBJ databases">
        <title>Isolation and Characterization of Methanofollis Species from Methane Seep Offshore SW Taiwan.</title>
        <authorList>
            <person name="Teng N.-H."/>
            <person name="Lai M.-C."/>
            <person name="Chen S.-C."/>
        </authorList>
    </citation>
    <scope>NUCLEOTIDE SEQUENCE [LARGE SCALE GENOMIC DNA]</scope>
    <source>
        <strain evidence="3 4">FWC-SCC2</strain>
    </source>
</reference>
<feature type="coiled-coil region" evidence="1">
    <location>
        <begin position="118"/>
        <end position="145"/>
    </location>
</feature>
<gene>
    <name evidence="3" type="ORF">CUJ86_09790</name>
</gene>
<organism evidence="3 4">
    <name type="scientific">Methanofollis fontis</name>
    <dbReference type="NCBI Taxonomy" id="2052832"/>
    <lineage>
        <taxon>Archaea</taxon>
        <taxon>Methanobacteriati</taxon>
        <taxon>Methanobacteriota</taxon>
        <taxon>Stenosarchaea group</taxon>
        <taxon>Methanomicrobia</taxon>
        <taxon>Methanomicrobiales</taxon>
        <taxon>Methanomicrobiaceae</taxon>
        <taxon>Methanofollis</taxon>
    </lineage>
</organism>
<sequence>MELINREREHRPPNEDLLRGTTETSFLNGKAVTTRTDPIRDLEYQRTLVKTALADIERLIVRQEQQTTEEVEEEYLLIRRHDKRDIRLLNLSNAEKRAAEVGRRLGAQENYQNLCDSRDRLLVELARLRIEIEFQRREFVRALAEQGAPYV</sequence>
<evidence type="ECO:0000256" key="1">
    <source>
        <dbReference type="SAM" id="Coils"/>
    </source>
</evidence>
<comment type="caution">
    <text evidence="3">The sequence shown here is derived from an EMBL/GenBank/DDBJ whole genome shotgun (WGS) entry which is preliminary data.</text>
</comment>
<accession>A0A483CL00</accession>
<keyword evidence="4" id="KW-1185">Reference proteome</keyword>
<dbReference type="EMBL" id="PGCL01000004">
    <property type="protein sequence ID" value="TAJ43628.1"/>
    <property type="molecule type" value="Genomic_DNA"/>
</dbReference>